<dbReference type="GO" id="GO:0016651">
    <property type="term" value="F:oxidoreductase activity, acting on NAD(P)H"/>
    <property type="evidence" value="ECO:0007669"/>
    <property type="project" value="InterPro"/>
</dbReference>
<dbReference type="SUPFAM" id="SSF51735">
    <property type="entry name" value="NAD(P)-binding Rossmann-fold domains"/>
    <property type="match status" value="1"/>
</dbReference>
<evidence type="ECO:0000313" key="2">
    <source>
        <dbReference type="EMBL" id="MXP20261.1"/>
    </source>
</evidence>
<sequence>MSTNEHDRPHNSALWMPKRRARFEVGPASYTAPGPHEIVVRARAVAVNLVDAMAGPAYRVVVPWLRYPAIIGSDVAGNVVEVGSSVTGFAPGDRVLGHAMALEKSQNRAAEGAYQQYVVLMEHMVSAIPESLPFEQASVVPLTLSTAATGMFQQDHLGLHLPTAAPDRQDAVVLVWGAATGVGMNATQLAKNAGYDVVATASPRTAEEVRSLGADAVIDRTATDAVEQLVRLIGDRTLAGTMAIGRGSLPPCIAVAERTTGTRRVASSQPDPASRIRGRLAARRGVHVSYIWGGTLKDNEVGPAVYRDFLPGALASGVFRAEPKARIVGDGLAALPDALAQVRSGGLSAEKIVVAL</sequence>
<evidence type="ECO:0000313" key="3">
    <source>
        <dbReference type="Proteomes" id="UP000475545"/>
    </source>
</evidence>
<keyword evidence="3" id="KW-1185">Reference proteome</keyword>
<dbReference type="Proteomes" id="UP000475545">
    <property type="component" value="Unassembled WGS sequence"/>
</dbReference>
<dbReference type="CDD" id="cd08249">
    <property type="entry name" value="enoyl_reductase_like"/>
    <property type="match status" value="1"/>
</dbReference>
<dbReference type="Pfam" id="PF00107">
    <property type="entry name" value="ADH_zinc_N"/>
    <property type="match status" value="1"/>
</dbReference>
<dbReference type="SMART" id="SM00829">
    <property type="entry name" value="PKS_ER"/>
    <property type="match status" value="1"/>
</dbReference>
<dbReference type="InterPro" id="IPR036291">
    <property type="entry name" value="NAD(P)-bd_dom_sf"/>
</dbReference>
<evidence type="ECO:0000259" key="1">
    <source>
        <dbReference type="SMART" id="SM00829"/>
    </source>
</evidence>
<dbReference type="RefSeq" id="WP_160900426.1">
    <property type="nucleotide sequence ID" value="NZ_CP102850.1"/>
</dbReference>
<dbReference type="PANTHER" id="PTHR45348:SF2">
    <property type="entry name" value="ZINC-TYPE ALCOHOL DEHYDROGENASE-LIKE PROTEIN C2E1P3.01"/>
    <property type="match status" value="1"/>
</dbReference>
<dbReference type="Gene3D" id="3.90.180.10">
    <property type="entry name" value="Medium-chain alcohol dehydrogenases, catalytic domain"/>
    <property type="match status" value="1"/>
</dbReference>
<reference evidence="2 3" key="1">
    <citation type="submission" date="2019-11" db="EMBL/GenBank/DDBJ databases">
        <title>Gordonia sp. nov., a novel actinobacterium isolated from mangrove soil in Hainan.</title>
        <authorList>
            <person name="Huang X."/>
            <person name="Xie Y."/>
            <person name="Chu X."/>
            <person name="Xiao K."/>
        </authorList>
    </citation>
    <scope>NUCLEOTIDE SEQUENCE [LARGE SCALE GENOMIC DNA]</scope>
    <source>
        <strain evidence="2 3">HNM0687</strain>
    </source>
</reference>
<organism evidence="2 3">
    <name type="scientific">Gordonia mangrovi</name>
    <dbReference type="NCBI Taxonomy" id="2665643"/>
    <lineage>
        <taxon>Bacteria</taxon>
        <taxon>Bacillati</taxon>
        <taxon>Actinomycetota</taxon>
        <taxon>Actinomycetes</taxon>
        <taxon>Mycobacteriales</taxon>
        <taxon>Gordoniaceae</taxon>
        <taxon>Gordonia</taxon>
    </lineage>
</organism>
<dbReference type="Pfam" id="PF08240">
    <property type="entry name" value="ADH_N"/>
    <property type="match status" value="1"/>
</dbReference>
<dbReference type="InterPro" id="IPR013149">
    <property type="entry name" value="ADH-like_C"/>
</dbReference>
<dbReference type="InterPro" id="IPR013154">
    <property type="entry name" value="ADH-like_N"/>
</dbReference>
<proteinExistence type="predicted"/>
<comment type="caution">
    <text evidence="2">The sequence shown here is derived from an EMBL/GenBank/DDBJ whole genome shotgun (WGS) entry which is preliminary data.</text>
</comment>
<name>A0A6L7GLZ0_9ACTN</name>
<dbReference type="AlphaFoldDB" id="A0A6L7GLZ0"/>
<feature type="domain" description="Enoyl reductase (ER)" evidence="1">
    <location>
        <begin position="18"/>
        <end position="354"/>
    </location>
</feature>
<dbReference type="SUPFAM" id="SSF50129">
    <property type="entry name" value="GroES-like"/>
    <property type="match status" value="1"/>
</dbReference>
<protein>
    <submittedName>
        <fullName evidence="2">Zinc-binding dehydrogenase</fullName>
    </submittedName>
</protein>
<dbReference type="InterPro" id="IPR011032">
    <property type="entry name" value="GroES-like_sf"/>
</dbReference>
<gene>
    <name evidence="2" type="ORF">GIY30_02660</name>
</gene>
<dbReference type="PANTHER" id="PTHR45348">
    <property type="entry name" value="HYPOTHETICAL OXIDOREDUCTASE (EUROFUNG)"/>
    <property type="match status" value="1"/>
</dbReference>
<dbReference type="InterPro" id="IPR047122">
    <property type="entry name" value="Trans-enoyl_RdTase-like"/>
</dbReference>
<dbReference type="EMBL" id="WMBR01000001">
    <property type="protein sequence ID" value="MXP20261.1"/>
    <property type="molecule type" value="Genomic_DNA"/>
</dbReference>
<dbReference type="Gene3D" id="3.40.50.720">
    <property type="entry name" value="NAD(P)-binding Rossmann-like Domain"/>
    <property type="match status" value="1"/>
</dbReference>
<accession>A0A6L7GLZ0</accession>
<dbReference type="InterPro" id="IPR020843">
    <property type="entry name" value="ER"/>
</dbReference>